<evidence type="ECO:0000259" key="2">
    <source>
        <dbReference type="Pfam" id="PF03787"/>
    </source>
</evidence>
<dbReference type="PANTHER" id="PTHR36700">
    <property type="entry name" value="CRISPR SYSTEM CMR SUBUNIT CMR4"/>
    <property type="match status" value="1"/>
</dbReference>
<protein>
    <submittedName>
        <fullName evidence="3">Type III-B CRISPR module RAMP protein Cmr4</fullName>
    </submittedName>
</protein>
<keyword evidence="1" id="KW-0051">Antiviral defense</keyword>
<evidence type="ECO:0000313" key="4">
    <source>
        <dbReference type="Proteomes" id="UP000241074"/>
    </source>
</evidence>
<sequence length="301" mass="32521">MRTEVFFLQALSAVHVGIGQAIGAVDLPIARAKATNLPQIPGSAIKGVLRADVDANTAHSSHVSMLFGPESKNADKEAHAGALAFGDANLLILPVRSWVGVMAYATCPFVLRRYRDDAIRAGGALPKEPTSVTSGQAQTAKVTAIKYDSSKIALDDLELSCKSEDAEAWADHFAKHLRQSQTEQDYFKQHFVILSDEDFSFLSETATEIRARIRINHDRGTVDRGALWYEENLPAETVLWGVLGVGPSRKPEAGDAKTARVSHDAAAVATTLRQVLKLRHTIQIGGKATVGRGLAQFILSK</sequence>
<dbReference type="PANTHER" id="PTHR36700:SF1">
    <property type="entry name" value="CRISPR SYSTEM CMR SUBUNIT CMR4"/>
    <property type="match status" value="1"/>
</dbReference>
<feature type="domain" description="CRISPR type III-associated protein" evidence="2">
    <location>
        <begin position="8"/>
        <end position="294"/>
    </location>
</feature>
<evidence type="ECO:0000313" key="3">
    <source>
        <dbReference type="EMBL" id="AVP98229.1"/>
    </source>
</evidence>
<name>A0A2P1PTR2_9GAMM</name>
<dbReference type="EMBL" id="CP027860">
    <property type="protein sequence ID" value="AVP98229.1"/>
    <property type="molecule type" value="Genomic_DNA"/>
</dbReference>
<dbReference type="InterPro" id="IPR013410">
    <property type="entry name" value="CRISPR-assoc_RAMP_Cmr4"/>
</dbReference>
<dbReference type="InterPro" id="IPR005537">
    <property type="entry name" value="RAMP_III_fam"/>
</dbReference>
<organism evidence="3 4">
    <name type="scientific">Ahniella affigens</name>
    <dbReference type="NCBI Taxonomy" id="2021234"/>
    <lineage>
        <taxon>Bacteria</taxon>
        <taxon>Pseudomonadati</taxon>
        <taxon>Pseudomonadota</taxon>
        <taxon>Gammaproteobacteria</taxon>
        <taxon>Lysobacterales</taxon>
        <taxon>Rhodanobacteraceae</taxon>
        <taxon>Ahniella</taxon>
    </lineage>
</organism>
<dbReference type="OrthoDB" id="9789361at2"/>
<dbReference type="NCBIfam" id="TIGR02580">
    <property type="entry name" value="cas_RAMP_Cmr4"/>
    <property type="match status" value="1"/>
</dbReference>
<dbReference type="KEGG" id="xba:C7S18_13960"/>
<dbReference type="AlphaFoldDB" id="A0A2P1PTR2"/>
<dbReference type="RefSeq" id="WP_106892149.1">
    <property type="nucleotide sequence ID" value="NZ_CP027860.1"/>
</dbReference>
<dbReference type="Pfam" id="PF03787">
    <property type="entry name" value="RAMPs"/>
    <property type="match status" value="1"/>
</dbReference>
<proteinExistence type="predicted"/>
<dbReference type="Proteomes" id="UP000241074">
    <property type="component" value="Chromosome"/>
</dbReference>
<evidence type="ECO:0000256" key="1">
    <source>
        <dbReference type="ARBA" id="ARBA00023118"/>
    </source>
</evidence>
<accession>A0A2P1PTR2</accession>
<dbReference type="GO" id="GO:0051607">
    <property type="term" value="P:defense response to virus"/>
    <property type="evidence" value="ECO:0007669"/>
    <property type="project" value="UniProtKB-KW"/>
</dbReference>
<gene>
    <name evidence="3" type="primary">cmr4</name>
    <name evidence="3" type="ORF">C7S18_13960</name>
</gene>
<keyword evidence="4" id="KW-1185">Reference proteome</keyword>
<reference evidence="3 4" key="1">
    <citation type="submission" date="2018-03" db="EMBL/GenBank/DDBJ databases">
        <title>Ahniella affigens gen. nov., sp. nov., a gammaproteobacterium isolated from sandy soil near a stream.</title>
        <authorList>
            <person name="Ko Y."/>
            <person name="Kim J.-H."/>
        </authorList>
    </citation>
    <scope>NUCLEOTIDE SEQUENCE [LARGE SCALE GENOMIC DNA]</scope>
    <source>
        <strain evidence="3 4">D13</strain>
    </source>
</reference>
<reference evidence="3 4" key="2">
    <citation type="submission" date="2018-03" db="EMBL/GenBank/DDBJ databases">
        <authorList>
            <person name="Keele B.F."/>
        </authorList>
    </citation>
    <scope>NUCLEOTIDE SEQUENCE [LARGE SCALE GENOMIC DNA]</scope>
    <source>
        <strain evidence="3 4">D13</strain>
    </source>
</reference>